<dbReference type="Proteomes" id="UP000501690">
    <property type="component" value="Linkage Group LG7"/>
</dbReference>
<sequence>MRVEARDARLSENAWELDVCRYSCSPGEEPHLWARSGLAQAREGSPKRVCEKPPKIFVAISPKQGSAA</sequence>
<evidence type="ECO:0000313" key="1">
    <source>
        <dbReference type="EMBL" id="QCE00628.1"/>
    </source>
</evidence>
<dbReference type="EMBL" id="CP039351">
    <property type="protein sequence ID" value="QCE00628.1"/>
    <property type="molecule type" value="Genomic_DNA"/>
</dbReference>
<gene>
    <name evidence="1" type="ORF">DEO72_LG7g1918</name>
</gene>
<keyword evidence="2" id="KW-1185">Reference proteome</keyword>
<accession>A0A4D6MHY2</accession>
<evidence type="ECO:0000313" key="2">
    <source>
        <dbReference type="Proteomes" id="UP000501690"/>
    </source>
</evidence>
<dbReference type="AlphaFoldDB" id="A0A4D6MHY2"/>
<name>A0A4D6MHY2_VIGUN</name>
<reference evidence="1 2" key="1">
    <citation type="submission" date="2019-04" db="EMBL/GenBank/DDBJ databases">
        <title>An improved genome assembly and genetic linkage map for asparagus bean, Vigna unguiculata ssp. sesquipedialis.</title>
        <authorList>
            <person name="Xia Q."/>
            <person name="Zhang R."/>
            <person name="Dong Y."/>
        </authorList>
    </citation>
    <scope>NUCLEOTIDE SEQUENCE [LARGE SCALE GENOMIC DNA]</scope>
    <source>
        <tissue evidence="1">Leaf</tissue>
    </source>
</reference>
<organism evidence="1 2">
    <name type="scientific">Vigna unguiculata</name>
    <name type="common">Cowpea</name>
    <dbReference type="NCBI Taxonomy" id="3917"/>
    <lineage>
        <taxon>Eukaryota</taxon>
        <taxon>Viridiplantae</taxon>
        <taxon>Streptophyta</taxon>
        <taxon>Embryophyta</taxon>
        <taxon>Tracheophyta</taxon>
        <taxon>Spermatophyta</taxon>
        <taxon>Magnoliopsida</taxon>
        <taxon>eudicotyledons</taxon>
        <taxon>Gunneridae</taxon>
        <taxon>Pentapetalae</taxon>
        <taxon>rosids</taxon>
        <taxon>fabids</taxon>
        <taxon>Fabales</taxon>
        <taxon>Fabaceae</taxon>
        <taxon>Papilionoideae</taxon>
        <taxon>50 kb inversion clade</taxon>
        <taxon>NPAAA clade</taxon>
        <taxon>indigoferoid/millettioid clade</taxon>
        <taxon>Phaseoleae</taxon>
        <taxon>Vigna</taxon>
    </lineage>
</organism>
<proteinExistence type="predicted"/>
<protein>
    <submittedName>
        <fullName evidence="1">Uncharacterized protein</fullName>
    </submittedName>
</protein>